<dbReference type="Proteomes" id="UP000449547">
    <property type="component" value="Unassembled WGS sequence"/>
</dbReference>
<dbReference type="EMBL" id="SWFT01000026">
    <property type="protein sequence ID" value="KAA8907253.1"/>
    <property type="molecule type" value="Genomic_DNA"/>
</dbReference>
<evidence type="ECO:0000313" key="2">
    <source>
        <dbReference type="EMBL" id="KAA8907253.1"/>
    </source>
</evidence>
<dbReference type="Pfam" id="PF02602">
    <property type="entry name" value="HEM4"/>
    <property type="match status" value="1"/>
</dbReference>
<dbReference type="InterPro" id="IPR039793">
    <property type="entry name" value="UROS/Hem4"/>
</dbReference>
<dbReference type="GeneID" id="54779226"/>
<dbReference type="PANTHER" id="PTHR12390:SF0">
    <property type="entry name" value="UROPORPHYRINOGEN-III SYNTHASE"/>
    <property type="match status" value="1"/>
</dbReference>
<dbReference type="GO" id="GO:0006780">
    <property type="term" value="P:uroporphyrinogen III biosynthetic process"/>
    <property type="evidence" value="ECO:0007669"/>
    <property type="project" value="InterPro"/>
</dbReference>
<evidence type="ECO:0000259" key="1">
    <source>
        <dbReference type="Pfam" id="PF02602"/>
    </source>
</evidence>
<feature type="domain" description="Tetrapyrrole biosynthesis uroporphyrinogen III synthase" evidence="1">
    <location>
        <begin position="17"/>
        <end position="255"/>
    </location>
</feature>
<dbReference type="OrthoDB" id="5595751at2759"/>
<dbReference type="PANTHER" id="PTHR12390">
    <property type="entry name" value="UROPORPHYRINOGEN III SYNTHASE"/>
    <property type="match status" value="1"/>
</dbReference>
<protein>
    <recommendedName>
        <fullName evidence="1">Tetrapyrrole biosynthesis uroporphyrinogen III synthase domain-containing protein</fullName>
    </recommendedName>
</protein>
<organism evidence="2 3">
    <name type="scientific">Diutina rugosa</name>
    <name type="common">Yeast</name>
    <name type="synonym">Candida rugosa</name>
    <dbReference type="NCBI Taxonomy" id="5481"/>
    <lineage>
        <taxon>Eukaryota</taxon>
        <taxon>Fungi</taxon>
        <taxon>Dikarya</taxon>
        <taxon>Ascomycota</taxon>
        <taxon>Saccharomycotina</taxon>
        <taxon>Pichiomycetes</taxon>
        <taxon>Debaryomycetaceae</taxon>
        <taxon>Diutina</taxon>
    </lineage>
</organism>
<dbReference type="GO" id="GO:0006782">
    <property type="term" value="P:protoporphyrinogen IX biosynthetic process"/>
    <property type="evidence" value="ECO:0007669"/>
    <property type="project" value="UniProtKB-UniPathway"/>
</dbReference>
<dbReference type="UniPathway" id="UPA00251">
    <property type="reaction ID" value="UER00320"/>
</dbReference>
<accession>A0A642UZ30</accession>
<sequence length="263" mass="29351">MARPVLLLKNPSTPSDPYDEEFRRHGYHPVFIPLLHHSHWDRNDTIGYLTSNEFLTTPTFIITSKRGVEMFDDCLSDVDEATRCEIFGKTAYTVGPATADELSRIGFTNVRGGEQAGNGRKLAEIIYQELGPGNHRMVFFTGEIRKDILPKALLNYGFDLTERVIYKTEDRDDIEDQFTQAWTQHRDQNPWIVFFSPQGTESIVATLTAPRQSGEAPAAGQVPVASIGPTTEEYLKDNHITPTVVAAKPTAKSLVDAILSLAQ</sequence>
<dbReference type="SUPFAM" id="SSF69618">
    <property type="entry name" value="HemD-like"/>
    <property type="match status" value="1"/>
</dbReference>
<comment type="caution">
    <text evidence="2">The sequence shown here is derived from an EMBL/GenBank/DDBJ whole genome shotgun (WGS) entry which is preliminary data.</text>
</comment>
<evidence type="ECO:0000313" key="3">
    <source>
        <dbReference type="Proteomes" id="UP000449547"/>
    </source>
</evidence>
<dbReference type="GO" id="GO:0005829">
    <property type="term" value="C:cytosol"/>
    <property type="evidence" value="ECO:0007669"/>
    <property type="project" value="TreeGrafter"/>
</dbReference>
<dbReference type="Gene3D" id="3.40.50.10090">
    <property type="match status" value="2"/>
</dbReference>
<dbReference type="InterPro" id="IPR036108">
    <property type="entry name" value="4pyrrol_syn_uPrphyn_synt_sf"/>
</dbReference>
<dbReference type="CDD" id="cd06578">
    <property type="entry name" value="HemD"/>
    <property type="match status" value="1"/>
</dbReference>
<name>A0A642UZ30_DIURU</name>
<gene>
    <name evidence="2" type="ORF">DIURU_000573</name>
</gene>
<dbReference type="AlphaFoldDB" id="A0A642UZ30"/>
<proteinExistence type="predicted"/>
<reference evidence="2 3" key="1">
    <citation type="submission" date="2019-07" db="EMBL/GenBank/DDBJ databases">
        <title>Genome assembly of two rare yeast pathogens: Diutina rugosa and Trichomonascus ciferrii.</title>
        <authorList>
            <person name="Mixao V."/>
            <person name="Saus E."/>
            <person name="Hansen A."/>
            <person name="Lass-Flor C."/>
            <person name="Gabaldon T."/>
        </authorList>
    </citation>
    <scope>NUCLEOTIDE SEQUENCE [LARGE SCALE GENOMIC DNA]</scope>
    <source>
        <strain evidence="2 3">CBS 613</strain>
    </source>
</reference>
<dbReference type="OMA" id="IHGADTG"/>
<dbReference type="VEuPathDB" id="FungiDB:DIURU_000573"/>
<dbReference type="GO" id="GO:0004852">
    <property type="term" value="F:uroporphyrinogen-III synthase activity"/>
    <property type="evidence" value="ECO:0007669"/>
    <property type="project" value="InterPro"/>
</dbReference>
<dbReference type="RefSeq" id="XP_034014562.1">
    <property type="nucleotide sequence ID" value="XM_034158744.1"/>
</dbReference>
<keyword evidence="3" id="KW-1185">Reference proteome</keyword>
<dbReference type="InterPro" id="IPR003754">
    <property type="entry name" value="4pyrrol_synth_uPrphyn_synth"/>
</dbReference>